<reference evidence="6" key="1">
    <citation type="submission" date="2023-03" db="EMBL/GenBank/DDBJ databases">
        <authorList>
            <person name="Steffen K."/>
            <person name="Cardenas P."/>
        </authorList>
    </citation>
    <scope>NUCLEOTIDE SEQUENCE</scope>
</reference>
<keyword evidence="7" id="KW-1185">Reference proteome</keyword>
<dbReference type="InterPro" id="IPR011993">
    <property type="entry name" value="PH-like_dom_sf"/>
</dbReference>
<dbReference type="Pfam" id="PF11841">
    <property type="entry name" value="ELMO_ARM"/>
    <property type="match status" value="1"/>
</dbReference>
<dbReference type="InterPro" id="IPR050868">
    <property type="entry name" value="ELMO_domain-containing"/>
</dbReference>
<keyword evidence="3" id="KW-0729">SH3-binding</keyword>
<sequence>MASPHLSPHASVASLGGKQDMVKLAIQADSSRPHTQPLLLIVSQSQQLASIIADICGQWGLPNPDQYALKYADPPPNVTLLSGKIGYITEENRHKLKNGDILRIAFKPSTQARESYEKIRSPRVEERRKAIDELYLLSKDYTFALEFMKLNGISQLMAMVENSQLVNDLEIMQLASILGAFLELMEHSIVSWDSLTENFVKKLINFVDRSLKQREYFRSGVVSRSLSILESIVINSPKFYETIAREVTVSSTVPFLEKQDTNVKYSTLAFINAMISKSADQESVLNDLREKRFNRMLNDHILTPFQGHVPQEIAHELYVYQCHIMNLAERHMKTKFLQGDPIMEDELRMLPARAFPEEISRSSKIPETLWKQLGFLSGNPRVELGDTPPGVLALQCMGYLAKTKHEIFTQLLFGHTDNQCPFAHASIMLTKVLCQLFHVGEPPSEIGYEFIPCLVWANDPLKDVYCITIQLLYKTWREMRASIHDLEKVMAVVTKQMSIVLQTGSSTLITFDFFRMRLFELSYKKITESEENSQLLEEGVLKSKPVQELCAEIRPEIVQLVREERLRHLTEGASFPKVKRGRDRDQFFYCRLSPNHKVIHFGDYSGSQPPPLEALDKKIQVSDMRLETGAACPHAQAKKSANQNIFSLFYEGEEHLDFIAPNETVYNIWIDGLSVLLGQPMRSKASTEDVDTLLNMDLKLRLLDIENINIPSQPPAIPKEPADYDFYYKLDN</sequence>
<dbReference type="Gene3D" id="1.25.10.10">
    <property type="entry name" value="Leucine-rich Repeat Variant"/>
    <property type="match status" value="1"/>
</dbReference>
<dbReference type="PANTHER" id="PTHR12771">
    <property type="entry name" value="ENGULFMENT AND CELL MOTILITY"/>
    <property type="match status" value="1"/>
</dbReference>
<dbReference type="GO" id="GO:0007015">
    <property type="term" value="P:actin filament organization"/>
    <property type="evidence" value="ECO:0007669"/>
    <property type="project" value="TreeGrafter"/>
</dbReference>
<dbReference type="Pfam" id="PF04727">
    <property type="entry name" value="ELMO_CED12"/>
    <property type="match status" value="1"/>
</dbReference>
<evidence type="ECO:0000259" key="5">
    <source>
        <dbReference type="PROSITE" id="PS51335"/>
    </source>
</evidence>
<dbReference type="GO" id="GO:0006915">
    <property type="term" value="P:apoptotic process"/>
    <property type="evidence" value="ECO:0007669"/>
    <property type="project" value="UniProtKB-KW"/>
</dbReference>
<dbReference type="PANTHER" id="PTHR12771:SF56">
    <property type="entry name" value="CED-12"/>
    <property type="match status" value="1"/>
</dbReference>
<evidence type="ECO:0000313" key="7">
    <source>
        <dbReference type="Proteomes" id="UP001174909"/>
    </source>
</evidence>
<gene>
    <name evidence="6" type="ORF">GBAR_LOCUS16033</name>
</gene>
<evidence type="ECO:0000313" key="6">
    <source>
        <dbReference type="EMBL" id="CAI8028130.1"/>
    </source>
</evidence>
<dbReference type="GO" id="GO:0006909">
    <property type="term" value="P:phagocytosis"/>
    <property type="evidence" value="ECO:0007669"/>
    <property type="project" value="UniProtKB-KW"/>
</dbReference>
<evidence type="ECO:0000256" key="2">
    <source>
        <dbReference type="ARBA" id="ARBA00022907"/>
    </source>
</evidence>
<comment type="caution">
    <text evidence="6">The sequence shown here is derived from an EMBL/GenBank/DDBJ whole genome shotgun (WGS) entry which is preliminary data.</text>
</comment>
<protein>
    <submittedName>
        <fullName evidence="6">Engulfment and cell motility protein 1</fullName>
    </submittedName>
</protein>
<keyword evidence="1" id="KW-0053">Apoptosis</keyword>
<dbReference type="InterPro" id="IPR024574">
    <property type="entry name" value="ELMO_ARM"/>
</dbReference>
<evidence type="ECO:0000256" key="1">
    <source>
        <dbReference type="ARBA" id="ARBA00022703"/>
    </source>
</evidence>
<accession>A0AA35SDK9</accession>
<dbReference type="Proteomes" id="UP001174909">
    <property type="component" value="Unassembled WGS sequence"/>
</dbReference>
<feature type="domain" description="ELMO" evidence="5">
    <location>
        <begin position="342"/>
        <end position="501"/>
    </location>
</feature>
<comment type="function">
    <text evidence="4">Involved in cytoskeletal rearrangements required for phagocytosis of apoptotic cells and cell motility. Acts in association with DOCK1 and CRK. Was initially proposed to be required in complex with DOCK1 to activate Rac Rho small GTPases. May enhance the guanine nucleotide exchange factor (GEF) activity of DOCK1.</text>
</comment>
<dbReference type="InterPro" id="IPR006816">
    <property type="entry name" value="ELMO_dom"/>
</dbReference>
<dbReference type="InterPro" id="IPR001849">
    <property type="entry name" value="PH_domain"/>
</dbReference>
<dbReference type="InterPro" id="IPR011989">
    <property type="entry name" value="ARM-like"/>
</dbReference>
<dbReference type="SUPFAM" id="SSF50729">
    <property type="entry name" value="PH domain-like"/>
    <property type="match status" value="1"/>
</dbReference>
<keyword evidence="2" id="KW-0581">Phagocytosis</keyword>
<dbReference type="InterPro" id="IPR016024">
    <property type="entry name" value="ARM-type_fold"/>
</dbReference>
<dbReference type="GO" id="GO:0048870">
    <property type="term" value="P:cell motility"/>
    <property type="evidence" value="ECO:0007669"/>
    <property type="project" value="TreeGrafter"/>
</dbReference>
<dbReference type="SUPFAM" id="SSF48371">
    <property type="entry name" value="ARM repeat"/>
    <property type="match status" value="1"/>
</dbReference>
<evidence type="ECO:0000256" key="3">
    <source>
        <dbReference type="ARBA" id="ARBA00023036"/>
    </source>
</evidence>
<dbReference type="GO" id="GO:0017124">
    <property type="term" value="F:SH3 domain binding"/>
    <property type="evidence" value="ECO:0007669"/>
    <property type="project" value="UniProtKB-KW"/>
</dbReference>
<proteinExistence type="predicted"/>
<dbReference type="AlphaFoldDB" id="A0AA35SDK9"/>
<dbReference type="PROSITE" id="PS51335">
    <property type="entry name" value="ELMO"/>
    <property type="match status" value="1"/>
</dbReference>
<name>A0AA35SDK9_GEOBA</name>
<dbReference type="Pfam" id="PF16457">
    <property type="entry name" value="PH_12"/>
    <property type="match status" value="1"/>
</dbReference>
<organism evidence="6 7">
    <name type="scientific">Geodia barretti</name>
    <name type="common">Barrett's horny sponge</name>
    <dbReference type="NCBI Taxonomy" id="519541"/>
    <lineage>
        <taxon>Eukaryota</taxon>
        <taxon>Metazoa</taxon>
        <taxon>Porifera</taxon>
        <taxon>Demospongiae</taxon>
        <taxon>Heteroscleromorpha</taxon>
        <taxon>Tetractinellida</taxon>
        <taxon>Astrophorina</taxon>
        <taxon>Geodiidae</taxon>
        <taxon>Geodia</taxon>
    </lineage>
</organism>
<dbReference type="GO" id="GO:0005886">
    <property type="term" value="C:plasma membrane"/>
    <property type="evidence" value="ECO:0007669"/>
    <property type="project" value="TreeGrafter"/>
</dbReference>
<dbReference type="Gene3D" id="2.30.29.30">
    <property type="entry name" value="Pleckstrin-homology domain (PH domain)/Phosphotyrosine-binding domain (PTB)"/>
    <property type="match status" value="1"/>
</dbReference>
<evidence type="ECO:0000256" key="4">
    <source>
        <dbReference type="ARBA" id="ARBA00024863"/>
    </source>
</evidence>
<dbReference type="EMBL" id="CASHTH010002318">
    <property type="protein sequence ID" value="CAI8028130.1"/>
    <property type="molecule type" value="Genomic_DNA"/>
</dbReference>